<dbReference type="GO" id="GO:0044781">
    <property type="term" value="P:bacterial-type flagellum organization"/>
    <property type="evidence" value="ECO:0007669"/>
    <property type="project" value="UniProtKB-UniRule"/>
</dbReference>
<feature type="transmembrane region" description="Helical" evidence="12">
    <location>
        <begin position="211"/>
        <end position="234"/>
    </location>
</feature>
<evidence type="ECO:0000313" key="14">
    <source>
        <dbReference type="Proteomes" id="UP000697710"/>
    </source>
</evidence>
<dbReference type="GO" id="GO:0009425">
    <property type="term" value="C:bacterial-type flagellum basal body"/>
    <property type="evidence" value="ECO:0007669"/>
    <property type="project" value="UniProtKB-SubCell"/>
</dbReference>
<reference evidence="13" key="2">
    <citation type="journal article" date="2021" name="Microbiome">
        <title>Successional dynamics and alternative stable states in a saline activated sludge microbial community over 9 years.</title>
        <authorList>
            <person name="Wang Y."/>
            <person name="Ye J."/>
            <person name="Ju F."/>
            <person name="Liu L."/>
            <person name="Boyd J.A."/>
            <person name="Deng Y."/>
            <person name="Parks D.H."/>
            <person name="Jiang X."/>
            <person name="Yin X."/>
            <person name="Woodcroft B.J."/>
            <person name="Tyson G.W."/>
            <person name="Hugenholtz P."/>
            <person name="Polz M.F."/>
            <person name="Zhang T."/>
        </authorList>
    </citation>
    <scope>NUCLEOTIDE SEQUENCE</scope>
    <source>
        <strain evidence="13">HKST-UBA01</strain>
    </source>
</reference>
<dbReference type="PRINTS" id="PR00951">
    <property type="entry name" value="FLGBIOSNFLIP"/>
</dbReference>
<dbReference type="NCBIfam" id="TIGR01103">
    <property type="entry name" value="fliP"/>
    <property type="match status" value="1"/>
</dbReference>
<evidence type="ECO:0000256" key="12">
    <source>
        <dbReference type="RuleBase" id="RU362069"/>
    </source>
</evidence>
<evidence type="ECO:0000256" key="1">
    <source>
        <dbReference type="ARBA" id="ARBA00006257"/>
    </source>
</evidence>
<dbReference type="PROSITE" id="PS01061">
    <property type="entry name" value="FLIP_2"/>
    <property type="match status" value="1"/>
</dbReference>
<keyword evidence="3 12" id="KW-0813">Transport</keyword>
<feature type="transmembrane region" description="Helical" evidence="12">
    <location>
        <begin position="241"/>
        <end position="257"/>
    </location>
</feature>
<accession>A0A956RRV4</accession>
<evidence type="ECO:0000256" key="3">
    <source>
        <dbReference type="ARBA" id="ARBA00022448"/>
    </source>
</evidence>
<dbReference type="PROSITE" id="PS01060">
    <property type="entry name" value="FLIP_1"/>
    <property type="match status" value="1"/>
</dbReference>
<keyword evidence="5 12" id="KW-0812">Transmembrane</keyword>
<evidence type="ECO:0000313" key="13">
    <source>
        <dbReference type="EMBL" id="MCA9729074.1"/>
    </source>
</evidence>
<keyword evidence="9 12" id="KW-0472">Membrane</keyword>
<reference evidence="13" key="1">
    <citation type="submission" date="2020-04" db="EMBL/GenBank/DDBJ databases">
        <authorList>
            <person name="Zhang T."/>
        </authorList>
    </citation>
    <scope>NUCLEOTIDE SEQUENCE</scope>
    <source>
        <strain evidence="13">HKST-UBA01</strain>
    </source>
</reference>
<dbReference type="GO" id="GO:0009306">
    <property type="term" value="P:protein secretion"/>
    <property type="evidence" value="ECO:0007669"/>
    <property type="project" value="UniProtKB-UniRule"/>
</dbReference>
<keyword evidence="7 12" id="KW-0653">Protein transport</keyword>
<dbReference type="InterPro" id="IPR005838">
    <property type="entry name" value="T3SS_IM_P"/>
</dbReference>
<keyword evidence="13" id="KW-0282">Flagellum</keyword>
<dbReference type="Pfam" id="PF00813">
    <property type="entry name" value="FliP"/>
    <property type="match status" value="1"/>
</dbReference>
<comment type="function">
    <text evidence="12">Plays a role in the flagellum-specific transport system.</text>
</comment>
<dbReference type="NCBIfam" id="NF009438">
    <property type="entry name" value="PRK12797.1"/>
    <property type="match status" value="1"/>
</dbReference>
<evidence type="ECO:0000256" key="8">
    <source>
        <dbReference type="ARBA" id="ARBA00022989"/>
    </source>
</evidence>
<comment type="similarity">
    <text evidence="1 12">Belongs to the FliP/MopC/SpaP family.</text>
</comment>
<evidence type="ECO:0000256" key="11">
    <source>
        <dbReference type="ARBA" id="ARBA00023225"/>
    </source>
</evidence>
<keyword evidence="13" id="KW-0969">Cilium</keyword>
<organism evidence="13 14">
    <name type="scientific">Eiseniibacteriota bacterium</name>
    <dbReference type="NCBI Taxonomy" id="2212470"/>
    <lineage>
        <taxon>Bacteria</taxon>
        <taxon>Candidatus Eiseniibacteriota</taxon>
    </lineage>
</organism>
<keyword evidence="4 12" id="KW-1003">Cell membrane</keyword>
<name>A0A956RRV4_UNCEI</name>
<protein>
    <recommendedName>
        <fullName evidence="2 12">Flagellar biosynthetic protein FliP</fullName>
    </recommendedName>
</protein>
<dbReference type="GO" id="GO:0005886">
    <property type="term" value="C:plasma membrane"/>
    <property type="evidence" value="ECO:0007669"/>
    <property type="project" value="UniProtKB-SubCell"/>
</dbReference>
<evidence type="ECO:0000256" key="2">
    <source>
        <dbReference type="ARBA" id="ARBA00021714"/>
    </source>
</evidence>
<evidence type="ECO:0000256" key="10">
    <source>
        <dbReference type="ARBA" id="ARBA00023143"/>
    </source>
</evidence>
<evidence type="ECO:0000256" key="4">
    <source>
        <dbReference type="ARBA" id="ARBA00022475"/>
    </source>
</evidence>
<dbReference type="PANTHER" id="PTHR30587">
    <property type="entry name" value="FLAGELLAR BIOSYNTHETIC PROTEIN FLIP"/>
    <property type="match status" value="1"/>
</dbReference>
<dbReference type="Proteomes" id="UP000697710">
    <property type="component" value="Unassembled WGS sequence"/>
</dbReference>
<keyword evidence="10" id="KW-0975">Bacterial flagellum</keyword>
<keyword evidence="8 12" id="KW-1133">Transmembrane helix</keyword>
<sequence length="266" mass="28765">MISLGGSIPLSALRKSGPFRRGRRACAVLLAFVGTLLVSGLAQAGPSVTVALEDASEKDLSTGLQILILITILSLVPAILLMVTSFARIVIVLSFLRQAMATNQVPPNQVLLALALFLTIFIMGPTFQQVQTTALQPYLDGQMTSQDALHTAVGPIRDFMLSQTREKDIALFVQLAGAPRPETPSDLPLTVVIPSFMISELKTAFEIGFTLYLPFLIIDLVIASVLMSMGMLMLPPAMISLPFKILLFVLVDGWNLVTRSLVTSFH</sequence>
<evidence type="ECO:0000256" key="5">
    <source>
        <dbReference type="ARBA" id="ARBA00022692"/>
    </source>
</evidence>
<proteinExistence type="inferred from homology"/>
<gene>
    <name evidence="12 13" type="primary">fliP</name>
    <name evidence="13" type="ORF">KC729_15390</name>
</gene>
<comment type="caution">
    <text evidence="13">The sequence shown here is derived from an EMBL/GenBank/DDBJ whole genome shotgun (WGS) entry which is preliminary data.</text>
</comment>
<feature type="transmembrane region" description="Helical" evidence="12">
    <location>
        <begin position="68"/>
        <end position="96"/>
    </location>
</feature>
<keyword evidence="6 12" id="KW-1005">Bacterial flagellum biogenesis</keyword>
<dbReference type="PANTHER" id="PTHR30587:SF0">
    <property type="entry name" value="FLAGELLAR BIOSYNTHETIC PROTEIN FLIP"/>
    <property type="match status" value="1"/>
</dbReference>
<dbReference type="InterPro" id="IPR005837">
    <property type="entry name" value="FliP"/>
</dbReference>
<feature type="transmembrane region" description="Helical" evidence="12">
    <location>
        <begin position="108"/>
        <end position="127"/>
    </location>
</feature>
<dbReference type="AlphaFoldDB" id="A0A956RRV4"/>
<evidence type="ECO:0000256" key="9">
    <source>
        <dbReference type="ARBA" id="ARBA00023136"/>
    </source>
</evidence>
<evidence type="ECO:0000256" key="6">
    <source>
        <dbReference type="ARBA" id="ARBA00022795"/>
    </source>
</evidence>
<keyword evidence="11 12" id="KW-1006">Bacterial flagellum protein export</keyword>
<keyword evidence="13" id="KW-0966">Cell projection</keyword>
<evidence type="ECO:0000256" key="7">
    <source>
        <dbReference type="ARBA" id="ARBA00022927"/>
    </source>
</evidence>
<comment type="subcellular location">
    <subcellularLocation>
        <location evidence="12">Cell membrane</location>
        <topology evidence="12">Multi-pass membrane protein</topology>
    </subcellularLocation>
    <subcellularLocation>
        <location evidence="12">Bacterial flagellum basal body</location>
    </subcellularLocation>
</comment>
<dbReference type="PRINTS" id="PR01302">
    <property type="entry name" value="TYPE3IMPPROT"/>
</dbReference>
<dbReference type="EMBL" id="JAGQHR010000564">
    <property type="protein sequence ID" value="MCA9729074.1"/>
    <property type="molecule type" value="Genomic_DNA"/>
</dbReference>